<evidence type="ECO:0000313" key="9">
    <source>
        <dbReference type="EMBL" id="SFL39842.1"/>
    </source>
</evidence>
<dbReference type="SUPFAM" id="SSF88946">
    <property type="entry name" value="Sigma2 domain of RNA polymerase sigma factors"/>
    <property type="match status" value="1"/>
</dbReference>
<evidence type="ECO:0000256" key="6">
    <source>
        <dbReference type="RuleBase" id="RU000716"/>
    </source>
</evidence>
<dbReference type="InterPro" id="IPR014284">
    <property type="entry name" value="RNA_pol_sigma-70_dom"/>
</dbReference>
<dbReference type="PANTHER" id="PTHR43133:SF62">
    <property type="entry name" value="RNA POLYMERASE SIGMA FACTOR SIGZ"/>
    <property type="match status" value="1"/>
</dbReference>
<dbReference type="InterPro" id="IPR013324">
    <property type="entry name" value="RNA_pol_sigma_r3/r4-like"/>
</dbReference>
<name>A0A1I4HC23_9RHOB</name>
<comment type="similarity">
    <text evidence="1 6">Belongs to the sigma-70 factor family. ECF subfamily.</text>
</comment>
<feature type="domain" description="RNA polymerase sigma factor 70 region 4 type 2" evidence="8">
    <location>
        <begin position="128"/>
        <end position="178"/>
    </location>
</feature>
<evidence type="ECO:0000259" key="7">
    <source>
        <dbReference type="Pfam" id="PF04542"/>
    </source>
</evidence>
<evidence type="ECO:0000256" key="1">
    <source>
        <dbReference type="ARBA" id="ARBA00010641"/>
    </source>
</evidence>
<dbReference type="CDD" id="cd06171">
    <property type="entry name" value="Sigma70_r4"/>
    <property type="match status" value="1"/>
</dbReference>
<evidence type="ECO:0000256" key="2">
    <source>
        <dbReference type="ARBA" id="ARBA00023015"/>
    </source>
</evidence>
<dbReference type="SUPFAM" id="SSF88659">
    <property type="entry name" value="Sigma3 and sigma4 domains of RNA polymerase sigma factors"/>
    <property type="match status" value="1"/>
</dbReference>
<evidence type="ECO:0000256" key="4">
    <source>
        <dbReference type="ARBA" id="ARBA00023125"/>
    </source>
</evidence>
<dbReference type="Gene3D" id="1.10.10.10">
    <property type="entry name" value="Winged helix-like DNA-binding domain superfamily/Winged helix DNA-binding domain"/>
    <property type="match status" value="1"/>
</dbReference>
<dbReference type="PROSITE" id="PS01063">
    <property type="entry name" value="SIGMA70_ECF"/>
    <property type="match status" value="1"/>
</dbReference>
<dbReference type="InterPro" id="IPR013249">
    <property type="entry name" value="RNA_pol_sigma70_r4_t2"/>
</dbReference>
<dbReference type="InterPro" id="IPR036388">
    <property type="entry name" value="WH-like_DNA-bd_sf"/>
</dbReference>
<dbReference type="InterPro" id="IPR007627">
    <property type="entry name" value="RNA_pol_sigma70_r2"/>
</dbReference>
<dbReference type="InterPro" id="IPR013325">
    <property type="entry name" value="RNA_pol_sigma_r2"/>
</dbReference>
<dbReference type="Pfam" id="PF08281">
    <property type="entry name" value="Sigma70_r4_2"/>
    <property type="match status" value="1"/>
</dbReference>
<keyword evidence="2 6" id="KW-0805">Transcription regulation</keyword>
<reference evidence="10" key="1">
    <citation type="submission" date="2016-10" db="EMBL/GenBank/DDBJ databases">
        <authorList>
            <person name="Varghese N."/>
            <person name="Submissions S."/>
        </authorList>
    </citation>
    <scope>NUCLEOTIDE SEQUENCE [LARGE SCALE GENOMIC DNA]</scope>
    <source>
        <strain evidence="10">DSM 28453</strain>
    </source>
</reference>
<dbReference type="InterPro" id="IPR039425">
    <property type="entry name" value="RNA_pol_sigma-70-like"/>
</dbReference>
<proteinExistence type="inferred from homology"/>
<dbReference type="Proteomes" id="UP000198851">
    <property type="component" value="Unassembled WGS sequence"/>
</dbReference>
<accession>A0A1I4HC23</accession>
<dbReference type="EMBL" id="FOSZ01000012">
    <property type="protein sequence ID" value="SFL39842.1"/>
    <property type="molecule type" value="Genomic_DNA"/>
</dbReference>
<gene>
    <name evidence="9" type="ORF">SAMN04488036_11239</name>
</gene>
<dbReference type="NCBIfam" id="TIGR02937">
    <property type="entry name" value="sigma70-ECF"/>
    <property type="match status" value="1"/>
</dbReference>
<evidence type="ECO:0000256" key="5">
    <source>
        <dbReference type="ARBA" id="ARBA00023163"/>
    </source>
</evidence>
<organism evidence="9 10">
    <name type="scientific">Shimia haliotis</name>
    <dbReference type="NCBI Taxonomy" id="1280847"/>
    <lineage>
        <taxon>Bacteria</taxon>
        <taxon>Pseudomonadati</taxon>
        <taxon>Pseudomonadota</taxon>
        <taxon>Alphaproteobacteria</taxon>
        <taxon>Rhodobacterales</taxon>
        <taxon>Roseobacteraceae</taxon>
    </lineage>
</organism>
<dbReference type="GO" id="GO:0006352">
    <property type="term" value="P:DNA-templated transcription initiation"/>
    <property type="evidence" value="ECO:0007669"/>
    <property type="project" value="InterPro"/>
</dbReference>
<evidence type="ECO:0000313" key="10">
    <source>
        <dbReference type="Proteomes" id="UP000198851"/>
    </source>
</evidence>
<keyword evidence="10" id="KW-1185">Reference proteome</keyword>
<evidence type="ECO:0000256" key="3">
    <source>
        <dbReference type="ARBA" id="ARBA00023082"/>
    </source>
</evidence>
<keyword evidence="3 6" id="KW-0731">Sigma factor</keyword>
<keyword evidence="4 6" id="KW-0238">DNA-binding</keyword>
<dbReference type="PANTHER" id="PTHR43133">
    <property type="entry name" value="RNA POLYMERASE ECF-TYPE SIGMA FACTO"/>
    <property type="match status" value="1"/>
</dbReference>
<dbReference type="Gene3D" id="1.10.1740.10">
    <property type="match status" value="1"/>
</dbReference>
<dbReference type="Pfam" id="PF04542">
    <property type="entry name" value="Sigma70_r2"/>
    <property type="match status" value="1"/>
</dbReference>
<dbReference type="STRING" id="1280847.SAMN04488036_11239"/>
<dbReference type="GO" id="GO:0016987">
    <property type="term" value="F:sigma factor activity"/>
    <property type="evidence" value="ECO:0007669"/>
    <property type="project" value="UniProtKB-KW"/>
</dbReference>
<dbReference type="GO" id="GO:0003677">
    <property type="term" value="F:DNA binding"/>
    <property type="evidence" value="ECO:0007669"/>
    <property type="project" value="UniProtKB-KW"/>
</dbReference>
<keyword evidence="5 6" id="KW-0804">Transcription</keyword>
<dbReference type="InterPro" id="IPR000838">
    <property type="entry name" value="RNA_pol_sigma70_ECF_CS"/>
</dbReference>
<feature type="domain" description="RNA polymerase sigma-70 region 2" evidence="7">
    <location>
        <begin position="31"/>
        <end position="99"/>
    </location>
</feature>
<sequence length="188" mass="21600">MSNREAKTYTEQTTWMLAVRDARDKTAFAALFDHYAPRIKGLLMRKGCGHGQADEIVQDVMLTIWRKAAMFDPERAQVSAWIYQIARNRHIDVIRKENRPIPEELGEAPDAEPDATQILGMEQESLHLREALSRLKPAQREMIEAAYLGEMSHRELSEKTGLPLGTIKSRIRLGLEKLRHELKGIRQE</sequence>
<protein>
    <recommendedName>
        <fullName evidence="6">RNA polymerase sigma factor</fullName>
    </recommendedName>
</protein>
<evidence type="ECO:0000259" key="8">
    <source>
        <dbReference type="Pfam" id="PF08281"/>
    </source>
</evidence>
<dbReference type="AlphaFoldDB" id="A0A1I4HC23"/>